<reference evidence="1 2" key="1">
    <citation type="submission" date="2019-10" db="EMBL/GenBank/DDBJ databases">
        <authorList>
            <person name="Palmer J.M."/>
        </authorList>
    </citation>
    <scope>NUCLEOTIDE SEQUENCE [LARGE SCALE GENOMIC DNA]</scope>
    <source>
        <strain evidence="1 2">TWF694</strain>
    </source>
</reference>
<evidence type="ECO:0000313" key="2">
    <source>
        <dbReference type="Proteomes" id="UP001365542"/>
    </source>
</evidence>
<dbReference type="EMBL" id="JAVHJO010000007">
    <property type="protein sequence ID" value="KAK6538758.1"/>
    <property type="molecule type" value="Genomic_DNA"/>
</dbReference>
<comment type="caution">
    <text evidence="1">The sequence shown here is derived from an EMBL/GenBank/DDBJ whole genome shotgun (WGS) entry which is preliminary data.</text>
</comment>
<evidence type="ECO:0000313" key="1">
    <source>
        <dbReference type="EMBL" id="KAK6538758.1"/>
    </source>
</evidence>
<protein>
    <submittedName>
        <fullName evidence="1">Uncharacterized protein</fullName>
    </submittedName>
</protein>
<organism evidence="1 2">
    <name type="scientific">Orbilia ellipsospora</name>
    <dbReference type="NCBI Taxonomy" id="2528407"/>
    <lineage>
        <taxon>Eukaryota</taxon>
        <taxon>Fungi</taxon>
        <taxon>Dikarya</taxon>
        <taxon>Ascomycota</taxon>
        <taxon>Pezizomycotina</taxon>
        <taxon>Orbiliomycetes</taxon>
        <taxon>Orbiliales</taxon>
        <taxon>Orbiliaceae</taxon>
        <taxon>Orbilia</taxon>
    </lineage>
</organism>
<name>A0AAV9XFU4_9PEZI</name>
<proteinExistence type="predicted"/>
<keyword evidence="2" id="KW-1185">Reference proteome</keyword>
<dbReference type="AlphaFoldDB" id="A0AAV9XFU4"/>
<accession>A0AAV9XFU4</accession>
<sequence length="127" mass="14347">MENTEGRNKHRALACSQSNFAKVPAASGDQRVIQLHQLSIALTRLSERVNSKECCGHFLKIPRPQFARPHLSGFILRYQYQGEGSKRFLSYSMRRVQALQILQAKRTEFGQRCTDGNTDIRSHGSGA</sequence>
<gene>
    <name evidence="1" type="ORF">TWF694_010328</name>
</gene>
<dbReference type="Proteomes" id="UP001365542">
    <property type="component" value="Unassembled WGS sequence"/>
</dbReference>